<dbReference type="RefSeq" id="WP_344547068.1">
    <property type="nucleotide sequence ID" value="NZ_BAAATD010000012.1"/>
</dbReference>
<dbReference type="Gene3D" id="1.10.1200.10">
    <property type="entry name" value="ACP-like"/>
    <property type="match status" value="2"/>
</dbReference>
<dbReference type="SUPFAM" id="SSF47336">
    <property type="entry name" value="ACP-like"/>
    <property type="match status" value="2"/>
</dbReference>
<evidence type="ECO:0000256" key="5">
    <source>
        <dbReference type="ARBA" id="ARBA00022450"/>
    </source>
</evidence>
<dbReference type="Pfam" id="PF00668">
    <property type="entry name" value="Condensation"/>
    <property type="match status" value="1"/>
</dbReference>
<feature type="region of interest" description="Disordered" evidence="9">
    <location>
        <begin position="1049"/>
        <end position="1078"/>
    </location>
</feature>
<evidence type="ECO:0000259" key="10">
    <source>
        <dbReference type="PROSITE" id="PS50075"/>
    </source>
</evidence>
<comment type="similarity">
    <text evidence="3">Belongs to the ATP-dependent AMP-binding enzyme family. MbtB subfamily.</text>
</comment>
<keyword evidence="6" id="KW-0597">Phosphoprotein</keyword>
<evidence type="ECO:0000256" key="3">
    <source>
        <dbReference type="ARBA" id="ARBA00007380"/>
    </source>
</evidence>
<dbReference type="InterPro" id="IPR045851">
    <property type="entry name" value="AMP-bd_C_sf"/>
</dbReference>
<evidence type="ECO:0000256" key="7">
    <source>
        <dbReference type="ARBA" id="ARBA00022598"/>
    </source>
</evidence>
<feature type="region of interest" description="Disordered" evidence="9">
    <location>
        <begin position="1164"/>
        <end position="1188"/>
    </location>
</feature>
<dbReference type="Gene3D" id="3.30.300.30">
    <property type="match status" value="1"/>
</dbReference>
<evidence type="ECO:0000256" key="6">
    <source>
        <dbReference type="ARBA" id="ARBA00022553"/>
    </source>
</evidence>
<dbReference type="InterPro" id="IPR009081">
    <property type="entry name" value="PP-bd_ACP"/>
</dbReference>
<keyword evidence="12" id="KW-1185">Reference proteome</keyword>
<dbReference type="InterPro" id="IPR000873">
    <property type="entry name" value="AMP-dep_synth/lig_dom"/>
</dbReference>
<organism evidence="11 12">
    <name type="scientific">Actinomadura fulvescens</name>
    <dbReference type="NCBI Taxonomy" id="46160"/>
    <lineage>
        <taxon>Bacteria</taxon>
        <taxon>Bacillati</taxon>
        <taxon>Actinomycetota</taxon>
        <taxon>Actinomycetes</taxon>
        <taxon>Streptosporangiales</taxon>
        <taxon>Thermomonosporaceae</taxon>
        <taxon>Actinomadura</taxon>
    </lineage>
</organism>
<dbReference type="Proteomes" id="UP001501509">
    <property type="component" value="Unassembled WGS sequence"/>
</dbReference>
<dbReference type="Pfam" id="PF00550">
    <property type="entry name" value="PP-binding"/>
    <property type="match status" value="2"/>
</dbReference>
<evidence type="ECO:0000256" key="2">
    <source>
        <dbReference type="ARBA" id="ARBA00005102"/>
    </source>
</evidence>
<dbReference type="InterPro" id="IPR023213">
    <property type="entry name" value="CAT-like_dom_sf"/>
</dbReference>
<comment type="cofactor">
    <cofactor evidence="1">
        <name>pantetheine 4'-phosphate</name>
        <dbReference type="ChEBI" id="CHEBI:47942"/>
    </cofactor>
</comment>
<dbReference type="Gene3D" id="2.30.38.10">
    <property type="entry name" value="Luciferase, Domain 3"/>
    <property type="match status" value="1"/>
</dbReference>
<evidence type="ECO:0000256" key="8">
    <source>
        <dbReference type="ARBA" id="ARBA00033440"/>
    </source>
</evidence>
<evidence type="ECO:0000256" key="1">
    <source>
        <dbReference type="ARBA" id="ARBA00001957"/>
    </source>
</evidence>
<reference evidence="11 12" key="1">
    <citation type="journal article" date="2019" name="Int. J. Syst. Evol. Microbiol.">
        <title>The Global Catalogue of Microorganisms (GCM) 10K type strain sequencing project: providing services to taxonomists for standard genome sequencing and annotation.</title>
        <authorList>
            <consortium name="The Broad Institute Genomics Platform"/>
            <consortium name="The Broad Institute Genome Sequencing Center for Infectious Disease"/>
            <person name="Wu L."/>
            <person name="Ma J."/>
        </authorList>
    </citation>
    <scope>NUCLEOTIDE SEQUENCE [LARGE SCALE GENOMIC DNA]</scope>
    <source>
        <strain evidence="11 12">JCM 6833</strain>
    </source>
</reference>
<feature type="compositionally biased region" description="Basic and acidic residues" evidence="9">
    <location>
        <begin position="270"/>
        <end position="288"/>
    </location>
</feature>
<evidence type="ECO:0000313" key="11">
    <source>
        <dbReference type="EMBL" id="GAA2625715.1"/>
    </source>
</evidence>
<comment type="pathway">
    <text evidence="2">Siderophore biosynthesis; mycobactin biosynthesis.</text>
</comment>
<dbReference type="SUPFAM" id="SSF52777">
    <property type="entry name" value="CoA-dependent acyltransferases"/>
    <property type="match status" value="2"/>
</dbReference>
<dbReference type="Pfam" id="PF13193">
    <property type="entry name" value="AMP-binding_C"/>
    <property type="match status" value="1"/>
</dbReference>
<dbReference type="PROSITE" id="PS50075">
    <property type="entry name" value="CARRIER"/>
    <property type="match status" value="2"/>
</dbReference>
<dbReference type="InterPro" id="IPR057737">
    <property type="entry name" value="Condensation_MtbB-like"/>
</dbReference>
<dbReference type="Gene3D" id="3.30.559.30">
    <property type="entry name" value="Nonribosomal peptide synthetase, condensation domain"/>
    <property type="match status" value="1"/>
</dbReference>
<dbReference type="PANTHER" id="PTHR45527">
    <property type="entry name" value="NONRIBOSOMAL PEPTIDE SYNTHETASE"/>
    <property type="match status" value="1"/>
</dbReference>
<dbReference type="CDD" id="cd12114">
    <property type="entry name" value="A_NRPS_TlmIV_like"/>
    <property type="match status" value="1"/>
</dbReference>
<evidence type="ECO:0000256" key="9">
    <source>
        <dbReference type="SAM" id="MobiDB-lite"/>
    </source>
</evidence>
<comment type="caution">
    <text evidence="11">The sequence shown here is derived from an EMBL/GenBank/DDBJ whole genome shotgun (WGS) entry which is preliminary data.</text>
</comment>
<gene>
    <name evidence="11" type="ORF">GCM10010411_73120</name>
</gene>
<dbReference type="CDD" id="cd19535">
    <property type="entry name" value="Cyc_NRPS"/>
    <property type="match status" value="1"/>
</dbReference>
<evidence type="ECO:0000313" key="12">
    <source>
        <dbReference type="Proteomes" id="UP001501509"/>
    </source>
</evidence>
<sequence>MREAPPSSSSPVSVDEVAELVAQVLGLPTADVDPDVALTLLGLESFTAVRLRRRLKDLGMDLPMTAFLGSATVRSVAEGVAEPGQDDVVEDGFPMTPLQTAYWIGRDPAFPLGGVATFYYREYDRVPGDEGPEADLVRLTAGWNRLVEHHSMLRMIVDREGRQRILPAVAYEIAFEDLRETPVDELDKRLGELRYERSHQVRPAERWPLFDISAAFLPDGRTRIFLGIDVLALDLAGWMQVLAEWGAVVADPDTTLPASPVTFPELVRTRENDPAEARRKELDRDHWRGRASSLPPGPRLPWATDLAGVRSHRFARHGAELNEDEWSALRERAAERGLSPTGVLLAAFGLVLSRWGASDAFCLNTTLFDRPDDPRLAHLVGDFTSTVLVEFPAVDMREWGGFEAFAGRINRRFWADMEHRAISGVEVVRDGEVTDLTPAYPVVFTSGIGLSEPGRAPADWLGTEVYGISQTPQVALDHIVHDEGGRLRVAWDAVEGVFPDGFVDGMRDAHARLLRRLAADKDAWSDSSLGWDPSFLPEEPLVRRPFGDAGPLLDDPLRAAAGEAALLDARREISHEELNGRTTRIGGTLAAAGLGPGDLVAVAFEKSVEQVVALLGVCASGAGYVPVEPSWPAERIASVCAQAGIAHAVVSDDASTVWPDGVTVHRLASLEEHASAGSSVRRARPDDLAYVIFTSGSTGKPKGVAIEHRAARTTIDDLIDRFPVGRGDRVLALSAFSFDLSVHDIFGTMGTGAALVLPDADRQRDPGHWLDLMERHRVTVWNTAPALMEMLVEYAEIEPERARRVLEPLRLVFLSADWIPVTLPDRIRALAPDARVVSLGGATEASIWSICFPIGEVDPAWPSIPYGRALRGQSFHILDQRGRPCPAGVAGELHIGGDGLARGYIGDDRQTGERFVVDPVLGRRLYRTGDLGRWRVDGTIEFLGRLDRQVKIRGHRIELGEVESALDRTPGVRHSVALSVPGPDDRPRLVAYVVAAEPGDPPADERLITYLRERVPDFMVPSRFVHLPGFPVTGNGKINYKALPNPYAKTTASSAPQPSAAQPLAPQPTAPAPAKATEPELSWLIKKAGEQGLEVSLRIGAGSLPPARALAAAGTWAERLRSAAADHGLPLAERLAADALIELTATHEGTSAATALTVQAPAPAPALTEPAPASPRPTPASAQAKPDAQVERVVTEVLAELLNGASIDANTPFFRLGATSLTLVRAHGRLCELLDPGLEVVDMFSRPTVRQLAAHIVERRNAAASTSAETPAGGVVVASSPDDGASDDASNDASDGGRRAQARQAARRRAVEVAG</sequence>
<dbReference type="Gene3D" id="3.40.50.980">
    <property type="match status" value="2"/>
</dbReference>
<dbReference type="InterPro" id="IPR010071">
    <property type="entry name" value="AA_adenyl_dom"/>
</dbReference>
<dbReference type="SUPFAM" id="SSF56801">
    <property type="entry name" value="Acetyl-CoA synthetase-like"/>
    <property type="match status" value="1"/>
</dbReference>
<dbReference type="Pfam" id="PF00501">
    <property type="entry name" value="AMP-binding"/>
    <property type="match status" value="1"/>
</dbReference>
<dbReference type="Gene3D" id="3.30.559.10">
    <property type="entry name" value="Chloramphenicol acetyltransferase-like domain"/>
    <property type="match status" value="1"/>
</dbReference>
<keyword evidence="7" id="KW-0436">Ligase</keyword>
<dbReference type="NCBIfam" id="TIGR01733">
    <property type="entry name" value="AA-adenyl-dom"/>
    <property type="match status" value="1"/>
</dbReference>
<evidence type="ECO:0000256" key="4">
    <source>
        <dbReference type="ARBA" id="ARBA00016743"/>
    </source>
</evidence>
<feature type="region of interest" description="Disordered" evidence="9">
    <location>
        <begin position="1263"/>
        <end position="1315"/>
    </location>
</feature>
<keyword evidence="5" id="KW-0596">Phosphopantetheine</keyword>
<dbReference type="SMART" id="SM00823">
    <property type="entry name" value="PKS_PP"/>
    <property type="match status" value="2"/>
</dbReference>
<protein>
    <recommendedName>
        <fullName evidence="4">Phenyloxazoline synthase MbtB</fullName>
    </recommendedName>
    <alternativeName>
        <fullName evidence="8">Mycobactin synthetase protein B</fullName>
    </alternativeName>
</protein>
<name>A0ABN3QGP7_9ACTN</name>
<dbReference type="PROSITE" id="PS00455">
    <property type="entry name" value="AMP_BINDING"/>
    <property type="match status" value="1"/>
</dbReference>
<proteinExistence type="inferred from homology"/>
<dbReference type="InterPro" id="IPR020806">
    <property type="entry name" value="PKS_PP-bd"/>
</dbReference>
<dbReference type="EMBL" id="BAAATD010000012">
    <property type="protein sequence ID" value="GAA2625715.1"/>
    <property type="molecule type" value="Genomic_DNA"/>
</dbReference>
<dbReference type="InterPro" id="IPR020845">
    <property type="entry name" value="AMP-binding_CS"/>
</dbReference>
<dbReference type="InterPro" id="IPR001242">
    <property type="entry name" value="Condensation_dom"/>
</dbReference>
<dbReference type="InterPro" id="IPR025110">
    <property type="entry name" value="AMP-bd_C"/>
</dbReference>
<feature type="domain" description="Carrier" evidence="10">
    <location>
        <begin position="8"/>
        <end position="84"/>
    </location>
</feature>
<dbReference type="InterPro" id="IPR036736">
    <property type="entry name" value="ACP-like_sf"/>
</dbReference>
<dbReference type="PANTHER" id="PTHR45527:SF10">
    <property type="entry name" value="PYOCHELIN SYNTHASE PCHF"/>
    <property type="match status" value="1"/>
</dbReference>
<feature type="domain" description="Carrier" evidence="10">
    <location>
        <begin position="1184"/>
        <end position="1260"/>
    </location>
</feature>
<accession>A0ABN3QGP7</accession>
<feature type="compositionally biased region" description="Low complexity" evidence="9">
    <location>
        <begin position="1049"/>
        <end position="1064"/>
    </location>
</feature>
<feature type="region of interest" description="Disordered" evidence="9">
    <location>
        <begin position="270"/>
        <end position="295"/>
    </location>
</feature>